<gene>
    <name evidence="1" type="ORF">Vadar_002606</name>
</gene>
<evidence type="ECO:0000313" key="2">
    <source>
        <dbReference type="Proteomes" id="UP000828048"/>
    </source>
</evidence>
<dbReference type="EMBL" id="CM037162">
    <property type="protein sequence ID" value="KAH7862295.1"/>
    <property type="molecule type" value="Genomic_DNA"/>
</dbReference>
<protein>
    <submittedName>
        <fullName evidence="1">Uncharacterized protein</fullName>
    </submittedName>
</protein>
<dbReference type="Proteomes" id="UP000828048">
    <property type="component" value="Chromosome 12"/>
</dbReference>
<evidence type="ECO:0000313" key="1">
    <source>
        <dbReference type="EMBL" id="KAH7862295.1"/>
    </source>
</evidence>
<accession>A0ACB7Z8Z1</accession>
<proteinExistence type="predicted"/>
<sequence length="211" mass="23615">MKRGRKPRFFNTHKGDRQVDEFDDLQKQNSGRSITDLPSPITFDILLRVSVKGLLICKCAYPLIRILSPIHVSRTLYLFEDCYGIERGPCRCDNFGFGCDGPDGHIKLDINTKLKIPLWDAELLTHNEGDANVNLNAKGGVKRKRCVKLRPNDHKFNVVNSCNGLLCLSNPFQNDPVAVCNPVTGEYMVLPDSTQADKDTEVYMDCGLGSV</sequence>
<comment type="caution">
    <text evidence="1">The sequence shown here is derived from an EMBL/GenBank/DDBJ whole genome shotgun (WGS) entry which is preliminary data.</text>
</comment>
<reference evidence="1 2" key="1">
    <citation type="journal article" date="2021" name="Hortic Res">
        <title>High-quality reference genome and annotation aids understanding of berry development for evergreen blueberry (Vaccinium darrowii).</title>
        <authorList>
            <person name="Yu J."/>
            <person name="Hulse-Kemp A.M."/>
            <person name="Babiker E."/>
            <person name="Staton M."/>
        </authorList>
    </citation>
    <scope>NUCLEOTIDE SEQUENCE [LARGE SCALE GENOMIC DNA]</scope>
    <source>
        <strain evidence="2">cv. NJ 8807/NJ 8810</strain>
        <tissue evidence="1">Young leaf</tissue>
    </source>
</reference>
<organism evidence="1 2">
    <name type="scientific">Vaccinium darrowii</name>
    <dbReference type="NCBI Taxonomy" id="229202"/>
    <lineage>
        <taxon>Eukaryota</taxon>
        <taxon>Viridiplantae</taxon>
        <taxon>Streptophyta</taxon>
        <taxon>Embryophyta</taxon>
        <taxon>Tracheophyta</taxon>
        <taxon>Spermatophyta</taxon>
        <taxon>Magnoliopsida</taxon>
        <taxon>eudicotyledons</taxon>
        <taxon>Gunneridae</taxon>
        <taxon>Pentapetalae</taxon>
        <taxon>asterids</taxon>
        <taxon>Ericales</taxon>
        <taxon>Ericaceae</taxon>
        <taxon>Vaccinioideae</taxon>
        <taxon>Vaccinieae</taxon>
        <taxon>Vaccinium</taxon>
    </lineage>
</organism>
<name>A0ACB7Z8Z1_9ERIC</name>
<keyword evidence="2" id="KW-1185">Reference proteome</keyword>